<sequence>MKALCDKYARKLVGQGLCEADTPLVGGLDAELEWNKPDPRIATLAPLFDLLPINSLVFARPAEPYAGIIDFLASPEPEAPPVTSLRPEDTETRTFLHDIPVCREFTAQAMAVALSRRKAVIVPGQGIVSCGTVSPEQGFVFFSSTLFACFVLFFSRYLAEARHGAPNQRFRAAFEAAVARLAAPRHDLPGLTTSPLDTGDAILAAMTEAGRAVVGHGLVDSFFGNISCRLDDTIYISQTGSSLDELEGCIDACPMDGSSTAGLTASSELTAHEDVYRLGDARCILHGHPRFSVILSMDCDRQECPDRGKCHVKCTQCRTVEGVPIVPGEVGTGLTGLCNTLPPALASAGAAIVHGHGLFTTSPHGFAQAFAALLDTENRCREAYFHRLDQLLAAKPVT</sequence>
<dbReference type="PANTHER" id="PTHR22789">
    <property type="entry name" value="FUCULOSE PHOSPHATE ALDOLASE"/>
    <property type="match status" value="1"/>
</dbReference>
<dbReference type="EMBL" id="CP002431">
    <property type="protein sequence ID" value="ADU63604.1"/>
    <property type="molecule type" value="Genomic_DNA"/>
</dbReference>
<dbReference type="Pfam" id="PF00596">
    <property type="entry name" value="Aldolase_II"/>
    <property type="match status" value="1"/>
</dbReference>
<dbReference type="GO" id="GO:0019323">
    <property type="term" value="P:pentose catabolic process"/>
    <property type="evidence" value="ECO:0007669"/>
    <property type="project" value="TreeGrafter"/>
</dbReference>
<dbReference type="Proteomes" id="UP000002191">
    <property type="component" value="Chromosome"/>
</dbReference>
<dbReference type="STRING" id="643562.Daes_2606"/>
<evidence type="ECO:0000259" key="3">
    <source>
        <dbReference type="SMART" id="SM01007"/>
    </source>
</evidence>
<keyword evidence="5" id="KW-1185">Reference proteome</keyword>
<keyword evidence="2" id="KW-0456">Lyase</keyword>
<dbReference type="PANTHER" id="PTHR22789:SF0">
    <property type="entry name" value="3-OXO-TETRONATE 4-PHOSPHATE DECARBOXYLASE-RELATED"/>
    <property type="match status" value="1"/>
</dbReference>
<keyword evidence="1" id="KW-0479">Metal-binding</keyword>
<dbReference type="SUPFAM" id="SSF53639">
    <property type="entry name" value="AraD/HMP-PK domain-like"/>
    <property type="match status" value="1"/>
</dbReference>
<dbReference type="HOGENOM" id="CLU_713162_0_0_7"/>
<reference evidence="4 5" key="2">
    <citation type="journal article" date="2014" name="Genome Announc.">
        <title>Complete Genome Sequence of the Subsurface, Mesophilic Sulfate-Reducing Bacterium Desulfovibrio aespoeensis Aspo-2.</title>
        <authorList>
            <person name="Pedersen K."/>
            <person name="Bengtsson A."/>
            <person name="Edlund J."/>
            <person name="Rabe L."/>
            <person name="Hazen T."/>
            <person name="Chakraborty R."/>
            <person name="Goodwin L."/>
            <person name="Shapiro N."/>
        </authorList>
    </citation>
    <scope>NUCLEOTIDE SEQUENCE [LARGE SCALE GENOMIC DNA]</scope>
    <source>
        <strain evidence="5">ATCC 700646 / DSM 10631 / Aspo-2</strain>
    </source>
</reference>
<dbReference type="Gene3D" id="3.40.225.10">
    <property type="entry name" value="Class II aldolase/adducin N-terminal domain"/>
    <property type="match status" value="1"/>
</dbReference>
<reference evidence="5" key="1">
    <citation type="submission" date="2010-12" db="EMBL/GenBank/DDBJ databases">
        <title>Complete sequence of Desulfovibrio aespoeensis Aspo-2.</title>
        <authorList>
            <consortium name="US DOE Joint Genome Institute"/>
            <person name="Lucas S."/>
            <person name="Copeland A."/>
            <person name="Lapidus A."/>
            <person name="Cheng J.-F."/>
            <person name="Goodwin L."/>
            <person name="Pitluck S."/>
            <person name="Chertkov O."/>
            <person name="Misra M."/>
            <person name="Detter J.C."/>
            <person name="Han C."/>
            <person name="Tapia R."/>
            <person name="Land M."/>
            <person name="Hauser L."/>
            <person name="Kyrpides N."/>
            <person name="Ivanova N."/>
            <person name="Ovchinnikova G."/>
            <person name="Pedersen K."/>
            <person name="Jagevall S."/>
            <person name="Hazen T."/>
            <person name="Woyke T."/>
        </authorList>
    </citation>
    <scope>NUCLEOTIDE SEQUENCE [LARGE SCALE GENOMIC DNA]</scope>
    <source>
        <strain evidence="5">ATCC 700646 / DSM 10631 / Aspo-2</strain>
    </source>
</reference>
<dbReference type="GO" id="GO:0016832">
    <property type="term" value="F:aldehyde-lyase activity"/>
    <property type="evidence" value="ECO:0007669"/>
    <property type="project" value="TreeGrafter"/>
</dbReference>
<dbReference type="OrthoDB" id="5392660at2"/>
<evidence type="ECO:0000313" key="5">
    <source>
        <dbReference type="Proteomes" id="UP000002191"/>
    </source>
</evidence>
<dbReference type="GO" id="GO:0046872">
    <property type="term" value="F:metal ion binding"/>
    <property type="evidence" value="ECO:0007669"/>
    <property type="project" value="UniProtKB-KW"/>
</dbReference>
<protein>
    <submittedName>
        <fullName evidence="4">Class II aldolase/adducin family protein</fullName>
    </submittedName>
</protein>
<dbReference type="RefSeq" id="WP_013515510.1">
    <property type="nucleotide sequence ID" value="NC_014844.1"/>
</dbReference>
<evidence type="ECO:0000313" key="4">
    <source>
        <dbReference type="EMBL" id="ADU63604.1"/>
    </source>
</evidence>
<evidence type="ECO:0000256" key="1">
    <source>
        <dbReference type="ARBA" id="ARBA00022723"/>
    </source>
</evidence>
<dbReference type="InterPro" id="IPR001303">
    <property type="entry name" value="Aldolase_II/adducin_N"/>
</dbReference>
<dbReference type="SMART" id="SM01007">
    <property type="entry name" value="Aldolase_II"/>
    <property type="match status" value="1"/>
</dbReference>
<dbReference type="eggNOG" id="COG0235">
    <property type="taxonomic scope" value="Bacteria"/>
</dbReference>
<dbReference type="GO" id="GO:0005829">
    <property type="term" value="C:cytosol"/>
    <property type="evidence" value="ECO:0007669"/>
    <property type="project" value="TreeGrafter"/>
</dbReference>
<accession>E6VW44</accession>
<feature type="domain" description="Class II aldolase/adducin N-terminal" evidence="3">
    <location>
        <begin position="204"/>
        <end position="384"/>
    </location>
</feature>
<gene>
    <name evidence="4" type="ordered locus">Daes_2606</name>
</gene>
<proteinExistence type="predicted"/>
<organism evidence="4 5">
    <name type="scientific">Pseudodesulfovibrio aespoeensis (strain ATCC 700646 / DSM 10631 / Aspo-2)</name>
    <name type="common">Desulfovibrio aespoeensis</name>
    <dbReference type="NCBI Taxonomy" id="643562"/>
    <lineage>
        <taxon>Bacteria</taxon>
        <taxon>Pseudomonadati</taxon>
        <taxon>Thermodesulfobacteriota</taxon>
        <taxon>Desulfovibrionia</taxon>
        <taxon>Desulfovibrionales</taxon>
        <taxon>Desulfovibrionaceae</taxon>
    </lineage>
</organism>
<dbReference type="InterPro" id="IPR036409">
    <property type="entry name" value="Aldolase_II/adducin_N_sf"/>
</dbReference>
<dbReference type="AlphaFoldDB" id="E6VW44"/>
<dbReference type="InterPro" id="IPR050197">
    <property type="entry name" value="Aldolase_class_II_sugar_metab"/>
</dbReference>
<evidence type="ECO:0000256" key="2">
    <source>
        <dbReference type="ARBA" id="ARBA00023239"/>
    </source>
</evidence>
<name>E6VW44_PSEA9</name>
<dbReference type="KEGG" id="das:Daes_2606"/>